<dbReference type="InterPro" id="IPR006202">
    <property type="entry name" value="Neur_chan_lig-bd"/>
</dbReference>
<evidence type="ECO:0000256" key="2">
    <source>
        <dbReference type="ARBA" id="ARBA00022692"/>
    </source>
</evidence>
<organism evidence="7">
    <name type="scientific">Magallana gigas</name>
    <name type="common">Pacific oyster</name>
    <name type="synonym">Crassostrea gigas</name>
    <dbReference type="NCBI Taxonomy" id="29159"/>
    <lineage>
        <taxon>Eukaryota</taxon>
        <taxon>Metazoa</taxon>
        <taxon>Spiralia</taxon>
        <taxon>Lophotrochozoa</taxon>
        <taxon>Mollusca</taxon>
        <taxon>Bivalvia</taxon>
        <taxon>Autobranchia</taxon>
        <taxon>Pteriomorphia</taxon>
        <taxon>Ostreida</taxon>
        <taxon>Ostreoidea</taxon>
        <taxon>Ostreidae</taxon>
        <taxon>Magallana</taxon>
    </lineage>
</organism>
<dbReference type="Gene3D" id="2.70.170.10">
    <property type="entry name" value="Neurotransmitter-gated ion-channel ligand-binding domain"/>
    <property type="match status" value="2"/>
</dbReference>
<feature type="domain" description="Neurotransmitter-gated ion-channel ligand-binding" evidence="5">
    <location>
        <begin position="293"/>
        <end position="442"/>
    </location>
</feature>
<dbReference type="InterPro" id="IPR038050">
    <property type="entry name" value="Neuro_actylchol_rec"/>
</dbReference>
<accession>K1QW88</accession>
<evidence type="ECO:0000313" key="7">
    <source>
        <dbReference type="EMBL" id="EKC37928.1"/>
    </source>
</evidence>
<dbReference type="PRINTS" id="PR00252">
    <property type="entry name" value="NRIONCHANNEL"/>
</dbReference>
<dbReference type="HOGENOM" id="CLU_434308_0_0_1"/>
<gene>
    <name evidence="7" type="ORF">CGI_10009701</name>
</gene>
<feature type="domain" description="Neurotransmitter-gated ion-channel transmembrane" evidence="6">
    <location>
        <begin position="225"/>
        <end position="279"/>
    </location>
</feature>
<evidence type="ECO:0000259" key="5">
    <source>
        <dbReference type="Pfam" id="PF02931"/>
    </source>
</evidence>
<dbReference type="InterPro" id="IPR036734">
    <property type="entry name" value="Neur_chan_lig-bd_sf"/>
</dbReference>
<sequence length="630" mass="71211">MFRWLQLVTKGIRPILSLTEADLKRSLLSSAVYDPSVRPRINASHAVHVQLDVHVVYIVGLKEKESAFDQACFIYVSWRDEYLTWNTSDYGGLDSFVVQPSVVWTPDVTVYGRLDKRLGLEFGQVRVNSDGVVNTKFLGLLTTQCAMNSAHFPFDYQLCAFLLGSEIYSPKEVAMEIKSVVQLESSKNNPNWNLDNVRKIAEPPYYWQVQYCLQRKSLYLAVLYMVPTFMHAVIILISYIVPSEAGEKISFGVSLFLSFMVVLLQLNGDLPEMSTAVPALGIRPILSLTEADLKRSLLSSAVYDPSVRPRINASHAVHVQLDVQVVYIIGLSWRDEYLTWNTSDYGDLDSFVVQPSVVWTPDVSVYGRMEINQRIELGQVRVNSDGMVNTKFLGILATHCAMDSEFFPFDYQLCTFIIGSEIYFTSEVAMEIKSLRQLESCKNNPNWNLVHVRKNPKPPFWQVQYCFQRRSLYLAVLYMVPTFMHAVLILISYIVPSEAGEKISFGVSLFLSFMVFLLQLNGDLPEMSTAVPALEIFFMLHMTSGVVSLVVSAISAYITHNNSQQTVSVNKVKDVSTATTNEKRRFPNVRQRFRDTSFLNRAGFVVSLSLILAANLVMFNAKLKSSGCTQ</sequence>
<dbReference type="Pfam" id="PF02932">
    <property type="entry name" value="Neur_chan_memb"/>
    <property type="match status" value="2"/>
</dbReference>
<dbReference type="GO" id="GO:0005230">
    <property type="term" value="F:extracellular ligand-gated monoatomic ion channel activity"/>
    <property type="evidence" value="ECO:0007669"/>
    <property type="project" value="InterPro"/>
</dbReference>
<dbReference type="InterPro" id="IPR036719">
    <property type="entry name" value="Neuro-gated_channel_TM_sf"/>
</dbReference>
<feature type="domain" description="Neurotransmitter-gated ion-channel transmembrane" evidence="6">
    <location>
        <begin position="479"/>
        <end position="580"/>
    </location>
</feature>
<dbReference type="EMBL" id="JH816449">
    <property type="protein sequence ID" value="EKC37928.1"/>
    <property type="molecule type" value="Genomic_DNA"/>
</dbReference>
<evidence type="ECO:0000256" key="1">
    <source>
        <dbReference type="ARBA" id="ARBA00004141"/>
    </source>
</evidence>
<reference evidence="7" key="1">
    <citation type="journal article" date="2012" name="Nature">
        <title>The oyster genome reveals stress adaptation and complexity of shell formation.</title>
        <authorList>
            <person name="Zhang G."/>
            <person name="Fang X."/>
            <person name="Guo X."/>
            <person name="Li L."/>
            <person name="Luo R."/>
            <person name="Xu F."/>
            <person name="Yang P."/>
            <person name="Zhang L."/>
            <person name="Wang X."/>
            <person name="Qi H."/>
            <person name="Xiong Z."/>
            <person name="Que H."/>
            <person name="Xie Y."/>
            <person name="Holland P.W."/>
            <person name="Paps J."/>
            <person name="Zhu Y."/>
            <person name="Wu F."/>
            <person name="Chen Y."/>
            <person name="Wang J."/>
            <person name="Peng C."/>
            <person name="Meng J."/>
            <person name="Yang L."/>
            <person name="Liu J."/>
            <person name="Wen B."/>
            <person name="Zhang N."/>
            <person name="Huang Z."/>
            <person name="Zhu Q."/>
            <person name="Feng Y."/>
            <person name="Mount A."/>
            <person name="Hedgecock D."/>
            <person name="Xu Z."/>
            <person name="Liu Y."/>
            <person name="Domazet-Loso T."/>
            <person name="Du Y."/>
            <person name="Sun X."/>
            <person name="Zhang S."/>
            <person name="Liu B."/>
            <person name="Cheng P."/>
            <person name="Jiang X."/>
            <person name="Li J."/>
            <person name="Fan D."/>
            <person name="Wang W."/>
            <person name="Fu W."/>
            <person name="Wang T."/>
            <person name="Wang B."/>
            <person name="Zhang J."/>
            <person name="Peng Z."/>
            <person name="Li Y."/>
            <person name="Li N."/>
            <person name="Wang J."/>
            <person name="Chen M."/>
            <person name="He Y."/>
            <person name="Tan F."/>
            <person name="Song X."/>
            <person name="Zheng Q."/>
            <person name="Huang R."/>
            <person name="Yang H."/>
            <person name="Du X."/>
            <person name="Chen L."/>
            <person name="Yang M."/>
            <person name="Gaffney P.M."/>
            <person name="Wang S."/>
            <person name="Luo L."/>
            <person name="She Z."/>
            <person name="Ming Y."/>
            <person name="Huang W."/>
            <person name="Zhang S."/>
            <person name="Huang B."/>
            <person name="Zhang Y."/>
            <person name="Qu T."/>
            <person name="Ni P."/>
            <person name="Miao G."/>
            <person name="Wang J."/>
            <person name="Wang Q."/>
            <person name="Steinberg C.E."/>
            <person name="Wang H."/>
            <person name="Li N."/>
            <person name="Qian L."/>
            <person name="Zhang G."/>
            <person name="Li Y."/>
            <person name="Yang H."/>
            <person name="Liu X."/>
            <person name="Wang J."/>
            <person name="Yin Y."/>
            <person name="Wang J."/>
        </authorList>
    </citation>
    <scope>NUCLEOTIDE SEQUENCE [LARGE SCALE GENOMIC DNA]</scope>
    <source>
        <strain evidence="7">05x7-T-G4-1.051#20</strain>
    </source>
</reference>
<dbReference type="CDD" id="cd19051">
    <property type="entry name" value="LGIC_TM_cation"/>
    <property type="match status" value="2"/>
</dbReference>
<keyword evidence="7" id="KW-0675">Receptor</keyword>
<evidence type="ECO:0000256" key="4">
    <source>
        <dbReference type="ARBA" id="ARBA00023136"/>
    </source>
</evidence>
<keyword evidence="3" id="KW-1133">Transmembrane helix</keyword>
<keyword evidence="4" id="KW-0472">Membrane</keyword>
<dbReference type="InterPro" id="IPR006201">
    <property type="entry name" value="Neur_channel"/>
</dbReference>
<dbReference type="Gene3D" id="1.20.58.390">
    <property type="entry name" value="Neurotransmitter-gated ion-channel transmembrane domain"/>
    <property type="match status" value="2"/>
</dbReference>
<evidence type="ECO:0000256" key="3">
    <source>
        <dbReference type="ARBA" id="ARBA00022989"/>
    </source>
</evidence>
<dbReference type="AlphaFoldDB" id="K1QW88"/>
<dbReference type="PANTHER" id="PTHR18945">
    <property type="entry name" value="NEUROTRANSMITTER GATED ION CHANNEL"/>
    <property type="match status" value="1"/>
</dbReference>
<proteinExistence type="predicted"/>
<dbReference type="GO" id="GO:0004888">
    <property type="term" value="F:transmembrane signaling receptor activity"/>
    <property type="evidence" value="ECO:0007669"/>
    <property type="project" value="InterPro"/>
</dbReference>
<protein>
    <submittedName>
        <fullName evidence="7">Neuronal acetylcholine receptor subunit alpha-7</fullName>
    </submittedName>
</protein>
<dbReference type="Pfam" id="PF02931">
    <property type="entry name" value="Neur_chan_LBD"/>
    <property type="match status" value="2"/>
</dbReference>
<name>K1QW88_MAGGI</name>
<evidence type="ECO:0000259" key="6">
    <source>
        <dbReference type="Pfam" id="PF02932"/>
    </source>
</evidence>
<dbReference type="GO" id="GO:0016020">
    <property type="term" value="C:membrane"/>
    <property type="evidence" value="ECO:0007669"/>
    <property type="project" value="UniProtKB-SubCell"/>
</dbReference>
<comment type="subcellular location">
    <subcellularLocation>
        <location evidence="1">Membrane</location>
        <topology evidence="1">Multi-pass membrane protein</topology>
    </subcellularLocation>
</comment>
<dbReference type="InterPro" id="IPR006029">
    <property type="entry name" value="Neurotrans-gated_channel_TM"/>
</dbReference>
<dbReference type="SUPFAM" id="SSF63712">
    <property type="entry name" value="Nicotinic receptor ligand binding domain-like"/>
    <property type="match status" value="2"/>
</dbReference>
<feature type="domain" description="Neurotransmitter-gated ion-channel ligand-binding" evidence="5">
    <location>
        <begin position="22"/>
        <end position="196"/>
    </location>
</feature>
<dbReference type="InParanoid" id="K1QW88"/>
<dbReference type="SUPFAM" id="SSF90112">
    <property type="entry name" value="Neurotransmitter-gated ion-channel transmembrane pore"/>
    <property type="match status" value="2"/>
</dbReference>
<keyword evidence="2" id="KW-0812">Transmembrane</keyword>
<dbReference type="CDD" id="cd18989">
    <property type="entry name" value="LGIC_ECD_cation"/>
    <property type="match status" value="2"/>
</dbReference>